<keyword evidence="7 10" id="KW-0659">Purine metabolism</keyword>
<evidence type="ECO:0000256" key="10">
    <source>
        <dbReference type="RuleBase" id="RU361270"/>
    </source>
</evidence>
<dbReference type="EC" id="3.5.2.17" evidence="5 10"/>
<dbReference type="InterPro" id="IPR014306">
    <property type="entry name" value="Hydroxyisourate_hydrolase"/>
</dbReference>
<reference evidence="12 13" key="1">
    <citation type="journal article" date="2012" name="J. Bacteriol.">
        <title>Genome sequence of proteorhodopsin-containing sea ice bacterium Glaciecola punicea ACAM 611T.</title>
        <authorList>
            <person name="Qin Q.-L."/>
            <person name="Xie B.-B."/>
            <person name="Shu Y.-L."/>
            <person name="Rong J.-C."/>
            <person name="Zhao D.-L."/>
            <person name="Zhang X.-Y."/>
            <person name="Chen X.-L."/>
            <person name="Zhou B.-C."/>
            <person name="Zhanga Y.-Z."/>
        </authorList>
    </citation>
    <scope>NUCLEOTIDE SEQUENCE [LARGE SCALE GENOMIC DNA]</scope>
    <source>
        <strain evidence="12 13">ACAM 611</strain>
    </source>
</reference>
<dbReference type="InterPro" id="IPR000895">
    <property type="entry name" value="Transthyretin/HIU_hydrolase"/>
</dbReference>
<evidence type="ECO:0000256" key="4">
    <source>
        <dbReference type="ARBA" id="ARBA00011881"/>
    </source>
</evidence>
<comment type="function">
    <text evidence="2">Catalyzes the hydrolysis of 5-hydroxyisourate (HIU) to 2-oxo-4-hydroxy-4-carboxy-5-ureidoimidazoline (OHCU).</text>
</comment>
<evidence type="ECO:0000256" key="3">
    <source>
        <dbReference type="ARBA" id="ARBA00009850"/>
    </source>
</evidence>
<feature type="domain" description="Transthyretin/hydroxyisourate hydrolase" evidence="11">
    <location>
        <begin position="4"/>
        <end position="116"/>
    </location>
</feature>
<dbReference type="Pfam" id="PF00576">
    <property type="entry name" value="Transthyretin"/>
    <property type="match status" value="1"/>
</dbReference>
<evidence type="ECO:0000259" key="11">
    <source>
        <dbReference type="Pfam" id="PF00576"/>
    </source>
</evidence>
<dbReference type="NCBIfam" id="TIGR02962">
    <property type="entry name" value="hdxy_isourate"/>
    <property type="match status" value="1"/>
</dbReference>
<keyword evidence="8 10" id="KW-0378">Hydrolase</keyword>
<dbReference type="OrthoDB" id="9792386at2"/>
<evidence type="ECO:0000256" key="6">
    <source>
        <dbReference type="ARBA" id="ARBA00017539"/>
    </source>
</evidence>
<comment type="caution">
    <text evidence="12">The sequence shown here is derived from an EMBL/GenBank/DDBJ whole genome shotgun (WGS) entry which is preliminary data.</text>
</comment>
<dbReference type="InterPro" id="IPR023419">
    <property type="entry name" value="Transthyretin_CS"/>
</dbReference>
<dbReference type="RefSeq" id="WP_006002851.1">
    <property type="nucleotide sequence ID" value="NZ_BAET01000006.1"/>
</dbReference>
<dbReference type="CDD" id="cd05822">
    <property type="entry name" value="TLP_HIUase"/>
    <property type="match status" value="1"/>
</dbReference>
<dbReference type="InterPro" id="IPR036817">
    <property type="entry name" value="Transthyretin/HIU_hydrolase_sf"/>
</dbReference>
<dbReference type="GO" id="GO:0033971">
    <property type="term" value="F:hydroxyisourate hydrolase activity"/>
    <property type="evidence" value="ECO:0007669"/>
    <property type="project" value="UniProtKB-EC"/>
</dbReference>
<feature type="binding site" evidence="9">
    <location>
        <position position="114"/>
    </location>
    <ligand>
        <name>substrate</name>
    </ligand>
</feature>
<feature type="binding site" evidence="9">
    <location>
        <position position="7"/>
    </location>
    <ligand>
        <name>substrate</name>
    </ligand>
</feature>
<protein>
    <recommendedName>
        <fullName evidence="6 10">5-hydroxyisourate hydrolase</fullName>
        <shortName evidence="10">HIU hydrolase</shortName>
        <shortName evidence="10">HIUHase</shortName>
        <ecNumber evidence="5 10">3.5.2.17</ecNumber>
    </recommendedName>
</protein>
<dbReference type="PANTHER" id="PTHR10395:SF7">
    <property type="entry name" value="5-HYDROXYISOURATE HYDROLASE"/>
    <property type="match status" value="1"/>
</dbReference>
<reference evidence="12 13" key="2">
    <citation type="journal article" date="2017" name="Antonie Van Leeuwenhoek">
        <title>Rhizobium rhizosphaerae sp. nov., a novel species isolated from rice rhizosphere.</title>
        <authorList>
            <person name="Zhao J.J."/>
            <person name="Zhang J."/>
            <person name="Zhang R.J."/>
            <person name="Zhang C.W."/>
            <person name="Yin H.Q."/>
            <person name="Zhang X.X."/>
        </authorList>
    </citation>
    <scope>NUCLEOTIDE SEQUENCE [LARGE SCALE GENOMIC DNA]</scope>
    <source>
        <strain evidence="12 13">ACAM 611</strain>
    </source>
</reference>
<dbReference type="Gene3D" id="2.60.40.180">
    <property type="entry name" value="Transthyretin/hydroxyisourate hydrolase domain"/>
    <property type="match status" value="1"/>
</dbReference>
<name>H5T885_9ALTE</name>
<evidence type="ECO:0000256" key="9">
    <source>
        <dbReference type="PIRSR" id="PIRSR600895-51"/>
    </source>
</evidence>
<gene>
    <name evidence="12" type="ORF">GPUN_0379</name>
</gene>
<sequence length="117" mass="13242">MAKLSTHVLDTANGKPAENIKLEFYRVEGSQNVLLKTLTTNNDGRTNELLLDNSNIEVGEYIIVFYVAEYFTKLGVEQTKPAFLNRIPIHFGIFDAKANYHVPLLVSPWSYSTYRGS</sequence>
<dbReference type="AlphaFoldDB" id="H5T885"/>
<dbReference type="PROSITE" id="PS00769">
    <property type="entry name" value="TRANSTHYRETIN_2"/>
    <property type="match status" value="1"/>
</dbReference>
<evidence type="ECO:0000256" key="1">
    <source>
        <dbReference type="ARBA" id="ARBA00001043"/>
    </source>
</evidence>
<feature type="binding site" evidence="9">
    <location>
        <position position="45"/>
    </location>
    <ligand>
        <name>substrate</name>
    </ligand>
</feature>
<evidence type="ECO:0000256" key="8">
    <source>
        <dbReference type="ARBA" id="ARBA00022801"/>
    </source>
</evidence>
<organism evidence="12 13">
    <name type="scientific">Glaciecola punicea ACAM 611</name>
    <dbReference type="NCBI Taxonomy" id="1121923"/>
    <lineage>
        <taxon>Bacteria</taxon>
        <taxon>Pseudomonadati</taxon>
        <taxon>Pseudomonadota</taxon>
        <taxon>Gammaproteobacteria</taxon>
        <taxon>Alteromonadales</taxon>
        <taxon>Alteromonadaceae</taxon>
        <taxon>Glaciecola</taxon>
    </lineage>
</organism>
<dbReference type="eggNOG" id="COG2351">
    <property type="taxonomic scope" value="Bacteria"/>
</dbReference>
<keyword evidence="13" id="KW-1185">Reference proteome</keyword>
<dbReference type="GO" id="GO:0006144">
    <property type="term" value="P:purine nucleobase metabolic process"/>
    <property type="evidence" value="ECO:0007669"/>
    <property type="project" value="UniProtKB-KW"/>
</dbReference>
<comment type="subunit">
    <text evidence="4 10">Homotetramer.</text>
</comment>
<dbReference type="EMBL" id="BAET01000006">
    <property type="protein sequence ID" value="GAB54526.1"/>
    <property type="molecule type" value="Genomic_DNA"/>
</dbReference>
<dbReference type="PANTHER" id="PTHR10395">
    <property type="entry name" value="URICASE AND TRANSTHYRETIN-RELATED"/>
    <property type="match status" value="1"/>
</dbReference>
<proteinExistence type="inferred from homology"/>
<accession>H5T885</accession>
<dbReference type="FunFam" id="2.60.40.180:FF:000005">
    <property type="entry name" value="5-hydroxyisourate hydrolase"/>
    <property type="match status" value="1"/>
</dbReference>
<dbReference type="Proteomes" id="UP000053586">
    <property type="component" value="Unassembled WGS sequence"/>
</dbReference>
<dbReference type="STRING" id="56804.BAE46_12885"/>
<evidence type="ECO:0000313" key="13">
    <source>
        <dbReference type="Proteomes" id="UP000053586"/>
    </source>
</evidence>
<evidence type="ECO:0000313" key="12">
    <source>
        <dbReference type="EMBL" id="GAB54526.1"/>
    </source>
</evidence>
<evidence type="ECO:0000256" key="2">
    <source>
        <dbReference type="ARBA" id="ARBA00002704"/>
    </source>
</evidence>
<evidence type="ECO:0000256" key="5">
    <source>
        <dbReference type="ARBA" id="ARBA00012609"/>
    </source>
</evidence>
<dbReference type="InterPro" id="IPR023416">
    <property type="entry name" value="Transthyretin/HIU_hydrolase_d"/>
</dbReference>
<comment type="similarity">
    <text evidence="3 10">Belongs to the transthyretin family. 5-hydroxyisourate hydrolase subfamily.</text>
</comment>
<dbReference type="SUPFAM" id="SSF49472">
    <property type="entry name" value="Transthyretin (synonym: prealbumin)"/>
    <property type="match status" value="1"/>
</dbReference>
<dbReference type="PRINTS" id="PR00189">
    <property type="entry name" value="TRNSTHYRETIN"/>
</dbReference>
<evidence type="ECO:0000256" key="7">
    <source>
        <dbReference type="ARBA" id="ARBA00022631"/>
    </source>
</evidence>
<comment type="catalytic activity">
    <reaction evidence="1 10">
        <text>5-hydroxyisourate + H2O = 5-hydroxy-2-oxo-4-ureido-2,5-dihydro-1H-imidazole-5-carboxylate + H(+)</text>
        <dbReference type="Rhea" id="RHEA:23736"/>
        <dbReference type="ChEBI" id="CHEBI:15377"/>
        <dbReference type="ChEBI" id="CHEBI:15378"/>
        <dbReference type="ChEBI" id="CHEBI:18072"/>
        <dbReference type="ChEBI" id="CHEBI:58639"/>
        <dbReference type="EC" id="3.5.2.17"/>
    </reaction>
</comment>